<dbReference type="NCBIfam" id="TIGR03057">
    <property type="entry name" value="xxxLxxG_by_4"/>
    <property type="match status" value="2"/>
</dbReference>
<feature type="signal peptide" evidence="2">
    <location>
        <begin position="1"/>
        <end position="22"/>
    </location>
</feature>
<evidence type="ECO:0000313" key="3">
    <source>
        <dbReference type="EMBL" id="MCU6698652.1"/>
    </source>
</evidence>
<evidence type="ECO:0000256" key="2">
    <source>
        <dbReference type="SAM" id="SignalP"/>
    </source>
</evidence>
<comment type="caution">
    <text evidence="3">The sequence shown here is derived from an EMBL/GenBank/DDBJ whole genome shotgun (WGS) entry which is preliminary data.</text>
</comment>
<accession>A0ABT2S2M4</accession>
<proteinExistence type="predicted"/>
<keyword evidence="2" id="KW-0732">Signal</keyword>
<dbReference type="Proteomes" id="UP001207605">
    <property type="component" value="Unassembled WGS sequence"/>
</dbReference>
<feature type="chain" id="PRO_5045721047" description="X-X-X-Leu-X-X-Gly heptad repeats" evidence="2">
    <location>
        <begin position="23"/>
        <end position="770"/>
    </location>
</feature>
<evidence type="ECO:0000256" key="1">
    <source>
        <dbReference type="SAM" id="MobiDB-lite"/>
    </source>
</evidence>
<name>A0ABT2S2M4_9FIRM</name>
<sequence>MNKKKNMRRMAGAMAVVVAAGAAGTCGYQRSAITAKAAEVDTEKLEEVAENALSTKSDDAEETGTTKEESVYVKADPSGKVKKTTVTEWLKNTGNGELSDTSDLSDIKNIKGDEEYKESGDELSWEAVGDDIYYQGTTDKELPVGVKISYKLDGKDISAEDLQGKDGKVEIHIKYSNTSKSTQDVNGASEEVFTPFTMITAMLLPADQYENVQIDNGKVISDAERQIVVGLGFPGLNDNLKLEDSDLELPEEVTITADVKNATVEPSITVATTDFLQDLDTDNIDDFSDLSNSIDELNDATNQLVDGSKEAADGASQLADGAGTLKSGTAALATGANTLVAKVPTLVQGVTALDNGASDIQGGLKTLQASVDHKKDVTNPKDQSGLVEGAADLSTGVNDYTNNVAALKAGMEATSEKQPKSLMQGGSELAAGASGLASGVQTLSKTLETLVDYADKANTNAQAAATDSKTLAQTVAGLTATANVADVNLTKTATFDESALRTALSAAGVPDENLDAAVNAVKNAGATVTVTKDDLNGKVSASVNGLSDVTELAGTVATEAGTAAGYASGADQYAQGVQKSVNVGDGTAENPGLINVSKAVADGAATVNGGLQSVNTNLGLLTSNNTKLQTGAAALSVGSQKVSAGVAELAAGSDELKAGTSTLAAGASVLASGATQLGSGATALDEGAGTLKTGADALAAGNETLAEGMAEYKAEAIDKLTSLFDGDIANVTTRLKAITDAGKDYKSFAGIKSDMSGRTKFIIETEGIDD</sequence>
<protein>
    <recommendedName>
        <fullName evidence="5">X-X-X-Leu-X-X-Gly heptad repeats</fullName>
    </recommendedName>
</protein>
<dbReference type="RefSeq" id="WP_262580477.1">
    <property type="nucleotide sequence ID" value="NZ_JAOQJV010000001.1"/>
</dbReference>
<gene>
    <name evidence="3" type="ORF">OCV65_00115</name>
</gene>
<evidence type="ECO:0008006" key="5">
    <source>
        <dbReference type="Google" id="ProtNLM"/>
    </source>
</evidence>
<reference evidence="3 4" key="1">
    <citation type="journal article" date="2021" name="ISME Commun">
        <title>Automated analysis of genomic sequences facilitates high-throughput and comprehensive description of bacteria.</title>
        <authorList>
            <person name="Hitch T.C.A."/>
        </authorList>
    </citation>
    <scope>NUCLEOTIDE SEQUENCE [LARGE SCALE GENOMIC DNA]</scope>
    <source>
        <strain evidence="3 4">Sanger_02</strain>
    </source>
</reference>
<organism evidence="3 4">
    <name type="scientific">Dorea ammoniilytica</name>
    <dbReference type="NCBI Taxonomy" id="2981788"/>
    <lineage>
        <taxon>Bacteria</taxon>
        <taxon>Bacillati</taxon>
        <taxon>Bacillota</taxon>
        <taxon>Clostridia</taxon>
        <taxon>Lachnospirales</taxon>
        <taxon>Lachnospiraceae</taxon>
        <taxon>Dorea</taxon>
    </lineage>
</organism>
<dbReference type="InterPro" id="IPR023908">
    <property type="entry name" value="xxxLxxG_rpt"/>
</dbReference>
<dbReference type="EMBL" id="JAOQJV010000001">
    <property type="protein sequence ID" value="MCU6698652.1"/>
    <property type="molecule type" value="Genomic_DNA"/>
</dbReference>
<keyword evidence="4" id="KW-1185">Reference proteome</keyword>
<evidence type="ECO:0000313" key="4">
    <source>
        <dbReference type="Proteomes" id="UP001207605"/>
    </source>
</evidence>
<dbReference type="Gene3D" id="1.10.287.950">
    <property type="entry name" value="Methyl-accepting chemotaxis protein"/>
    <property type="match status" value="2"/>
</dbReference>
<feature type="region of interest" description="Disordered" evidence="1">
    <location>
        <begin position="48"/>
        <end position="72"/>
    </location>
</feature>